<feature type="compositionally biased region" description="Pro residues" evidence="4">
    <location>
        <begin position="141"/>
        <end position="150"/>
    </location>
</feature>
<feature type="domain" description="TFIIS N-terminal" evidence="6">
    <location>
        <begin position="510"/>
        <end position="585"/>
    </location>
</feature>
<dbReference type="InterPro" id="IPR003617">
    <property type="entry name" value="TFIIS/CRSP70_N_sub"/>
</dbReference>
<accession>A0A6G0W797</accession>
<evidence type="ECO:0000259" key="7">
    <source>
        <dbReference type="PROSITE" id="PS51998"/>
    </source>
</evidence>
<dbReference type="Proteomes" id="UP000481153">
    <property type="component" value="Unassembled WGS sequence"/>
</dbReference>
<evidence type="ECO:0000256" key="4">
    <source>
        <dbReference type="SAM" id="MobiDB-lite"/>
    </source>
</evidence>
<feature type="domain" description="PWWP" evidence="5">
    <location>
        <begin position="8"/>
        <end position="69"/>
    </location>
</feature>
<dbReference type="Pfam" id="PF08766">
    <property type="entry name" value="DEK_C"/>
    <property type="match status" value="1"/>
</dbReference>
<proteinExistence type="predicted"/>
<feature type="compositionally biased region" description="Basic residues" evidence="4">
    <location>
        <begin position="177"/>
        <end position="195"/>
    </location>
</feature>
<dbReference type="Pfam" id="PF00855">
    <property type="entry name" value="PWWP"/>
    <property type="match status" value="1"/>
</dbReference>
<dbReference type="Gene3D" id="1.10.10.60">
    <property type="entry name" value="Homeodomain-like"/>
    <property type="match status" value="1"/>
</dbReference>
<keyword evidence="2 3" id="KW-0539">Nucleus</keyword>
<gene>
    <name evidence="8" type="ORF">Ae201684_018279</name>
</gene>
<dbReference type="Pfam" id="PF08711">
    <property type="entry name" value="Med26"/>
    <property type="match status" value="2"/>
</dbReference>
<dbReference type="Gene3D" id="2.30.30.140">
    <property type="match status" value="1"/>
</dbReference>
<dbReference type="SUPFAM" id="SSF47676">
    <property type="entry name" value="Conserved domain common to transcription factors TFIIS, elongin A, CRSP70"/>
    <property type="match status" value="2"/>
</dbReference>
<dbReference type="SUPFAM" id="SSF109715">
    <property type="entry name" value="DEK C-terminal domain"/>
    <property type="match status" value="1"/>
</dbReference>
<evidence type="ECO:0000313" key="8">
    <source>
        <dbReference type="EMBL" id="KAF0722680.1"/>
    </source>
</evidence>
<feature type="compositionally biased region" description="Basic and acidic residues" evidence="4">
    <location>
        <begin position="226"/>
        <end position="247"/>
    </location>
</feature>
<dbReference type="EMBL" id="VJMJ01000327">
    <property type="protein sequence ID" value="KAF0722680.1"/>
    <property type="molecule type" value="Genomic_DNA"/>
</dbReference>
<dbReference type="VEuPathDB" id="FungiDB:AeMF1_017012"/>
<name>A0A6G0W797_9STRA</name>
<evidence type="ECO:0000256" key="3">
    <source>
        <dbReference type="PROSITE-ProRule" id="PRU00649"/>
    </source>
</evidence>
<keyword evidence="9" id="KW-1185">Reference proteome</keyword>
<feature type="compositionally biased region" description="Basic and acidic residues" evidence="4">
    <location>
        <begin position="196"/>
        <end position="210"/>
    </location>
</feature>
<dbReference type="GO" id="GO:0005634">
    <property type="term" value="C:nucleus"/>
    <property type="evidence" value="ECO:0007669"/>
    <property type="project" value="UniProtKB-SubCell"/>
</dbReference>
<dbReference type="PROSITE" id="PS51319">
    <property type="entry name" value="TFIIS_N"/>
    <property type="match status" value="2"/>
</dbReference>
<evidence type="ECO:0000313" key="9">
    <source>
        <dbReference type="Proteomes" id="UP000481153"/>
    </source>
</evidence>
<dbReference type="InterPro" id="IPR035441">
    <property type="entry name" value="TFIIS/LEDGF_dom_sf"/>
</dbReference>
<dbReference type="InterPro" id="IPR000313">
    <property type="entry name" value="PWWP_dom"/>
</dbReference>
<dbReference type="PANTHER" id="PTHR46554">
    <property type="entry name" value="MEDIATOR OF RNA POLYMERASE II TRANSCRIPTION SUBUNIT 26A-RELATED"/>
    <property type="match status" value="1"/>
</dbReference>
<evidence type="ECO:0000259" key="5">
    <source>
        <dbReference type="PROSITE" id="PS50812"/>
    </source>
</evidence>
<dbReference type="PANTHER" id="PTHR46554:SF2">
    <property type="entry name" value="TFIIS N-TERMINAL DOMAIN-CONTAINING PROTEIN"/>
    <property type="match status" value="1"/>
</dbReference>
<dbReference type="CDD" id="cd05162">
    <property type="entry name" value="PWWP"/>
    <property type="match status" value="1"/>
</dbReference>
<evidence type="ECO:0000256" key="2">
    <source>
        <dbReference type="ARBA" id="ARBA00023242"/>
    </source>
</evidence>
<comment type="caution">
    <text evidence="8">The sequence shown here is derived from an EMBL/GenBank/DDBJ whole genome shotgun (WGS) entry which is preliminary data.</text>
</comment>
<sequence>MHEDVPEYNTVGWGMLEGYPWWPVYICDPNKLRPKLHLLGGGHQTIAKKARLFPDHYRLVYFFGSYNFSLLKATPQLVKKWRCPEHDSYATGFPKSLFKKKDTELIESLAMSLREAEDFLAQDESMRILPKMVPSDMDPSLEPPPTPPPQADEEDEEMEEENDEPAEESDDDEKPIKPKKKDKQEKKKKKSSKKRSSTDDKKASKSAEKPLKKRKSESKDTSAVVKTEEPKKTKDEKETPVKSDDMKAPPAADDGDLKARLEDEIRNVLSTGNLETLTTRKVRKILSEKLNMDLKDHKETIKEVVNRIIAGLDSVSQQPPPPAAESLKEEVVDVASIVDKARHAADGELKKHVEMLSKISTKLSKDQIATLANSVTSWRSHSDSSIAEIATTLYNQWNLVKQDTAEEKSKPKVTLSMDDILALKDKLSNESTSNDEVMACLEQLAGIPMTMEIIRQTKITIVVAKLRQHANDKVSTAAKDLRNKWKNEVTPSEQSVNSSSGDLEFMSKLETIRRVLEKDAGDDEELQNAQKSELEVLTNMKLTTQQILDSQIGIVVSKLRKSRNPAVAKLANNLKNKWKDQANKISTKAKDP</sequence>
<evidence type="ECO:0000256" key="1">
    <source>
        <dbReference type="ARBA" id="ARBA00004123"/>
    </source>
</evidence>
<feature type="domain" description="DEK-C" evidence="7">
    <location>
        <begin position="255"/>
        <end position="310"/>
    </location>
</feature>
<feature type="compositionally biased region" description="Acidic residues" evidence="4">
    <location>
        <begin position="151"/>
        <end position="173"/>
    </location>
</feature>
<dbReference type="PROSITE" id="PS50812">
    <property type="entry name" value="PWWP"/>
    <property type="match status" value="1"/>
</dbReference>
<dbReference type="PROSITE" id="PS51998">
    <property type="entry name" value="DEK_C"/>
    <property type="match status" value="1"/>
</dbReference>
<protein>
    <recommendedName>
        <fullName evidence="10">TFIIS N-terminal domain-containing protein</fullName>
    </recommendedName>
</protein>
<feature type="region of interest" description="Disordered" evidence="4">
    <location>
        <begin position="132"/>
        <end position="257"/>
    </location>
</feature>
<evidence type="ECO:0008006" key="10">
    <source>
        <dbReference type="Google" id="ProtNLM"/>
    </source>
</evidence>
<comment type="subcellular location">
    <subcellularLocation>
        <location evidence="1 3">Nucleus</location>
    </subcellularLocation>
</comment>
<dbReference type="InterPro" id="IPR017923">
    <property type="entry name" value="TFIIS_N"/>
</dbReference>
<feature type="domain" description="TFIIS N-terminal" evidence="6">
    <location>
        <begin position="418"/>
        <end position="492"/>
    </location>
</feature>
<organism evidence="8 9">
    <name type="scientific">Aphanomyces euteiches</name>
    <dbReference type="NCBI Taxonomy" id="100861"/>
    <lineage>
        <taxon>Eukaryota</taxon>
        <taxon>Sar</taxon>
        <taxon>Stramenopiles</taxon>
        <taxon>Oomycota</taxon>
        <taxon>Saprolegniomycetes</taxon>
        <taxon>Saprolegniales</taxon>
        <taxon>Verrucalvaceae</taxon>
        <taxon>Aphanomyces</taxon>
    </lineage>
</organism>
<dbReference type="Gene3D" id="1.20.930.10">
    <property type="entry name" value="Conserved domain common to transcription factors TFIIS, elongin A, CRSP70"/>
    <property type="match status" value="2"/>
</dbReference>
<dbReference type="AlphaFoldDB" id="A0A6G0W797"/>
<dbReference type="SUPFAM" id="SSF63748">
    <property type="entry name" value="Tudor/PWWP/MBT"/>
    <property type="match status" value="1"/>
</dbReference>
<dbReference type="CDD" id="cd00183">
    <property type="entry name" value="TFIIS_I"/>
    <property type="match status" value="1"/>
</dbReference>
<dbReference type="SMART" id="SM00509">
    <property type="entry name" value="TFS2N"/>
    <property type="match status" value="2"/>
</dbReference>
<reference evidence="8 9" key="1">
    <citation type="submission" date="2019-07" db="EMBL/GenBank/DDBJ databases">
        <title>Genomics analysis of Aphanomyces spp. identifies a new class of oomycete effector associated with host adaptation.</title>
        <authorList>
            <person name="Gaulin E."/>
        </authorList>
    </citation>
    <scope>NUCLEOTIDE SEQUENCE [LARGE SCALE GENOMIC DNA]</scope>
    <source>
        <strain evidence="8 9">ATCC 201684</strain>
    </source>
</reference>
<dbReference type="InterPro" id="IPR014876">
    <property type="entry name" value="DEK_C"/>
</dbReference>
<evidence type="ECO:0000259" key="6">
    <source>
        <dbReference type="PROSITE" id="PS51319"/>
    </source>
</evidence>